<evidence type="ECO:0000256" key="1">
    <source>
        <dbReference type="SAM" id="MobiDB-lite"/>
    </source>
</evidence>
<proteinExistence type="predicted"/>
<feature type="region of interest" description="Disordered" evidence="1">
    <location>
        <begin position="150"/>
        <end position="172"/>
    </location>
</feature>
<dbReference type="Pfam" id="PF12802">
    <property type="entry name" value="MarR_2"/>
    <property type="match status" value="1"/>
</dbReference>
<dbReference type="InterPro" id="IPR036388">
    <property type="entry name" value="WH-like_DNA-bd_sf"/>
</dbReference>
<dbReference type="RefSeq" id="WP_193718936.1">
    <property type="nucleotide sequence ID" value="NZ_JACSPN010000004.1"/>
</dbReference>
<dbReference type="SUPFAM" id="SSF46785">
    <property type="entry name" value="Winged helix' DNA-binding domain"/>
    <property type="match status" value="1"/>
</dbReference>
<name>A0A9D5U7J7_9CELL</name>
<dbReference type="PANTHER" id="PTHR33164">
    <property type="entry name" value="TRANSCRIPTIONAL REGULATOR, MARR FAMILY"/>
    <property type="match status" value="1"/>
</dbReference>
<evidence type="ECO:0000259" key="2">
    <source>
        <dbReference type="PROSITE" id="PS50995"/>
    </source>
</evidence>
<evidence type="ECO:0000313" key="4">
    <source>
        <dbReference type="Proteomes" id="UP000822993"/>
    </source>
</evidence>
<dbReference type="SMART" id="SM00347">
    <property type="entry name" value="HTH_MARR"/>
    <property type="match status" value="1"/>
</dbReference>
<sequence length="172" mass="18493">MTSDPPGDRARLHRELIDAQRTLQELVLARRLEPLMRTRLTAQQMRALGILLIDGERSTAHLGEVLGVSPATISGIVDRLEAAGMASRRSDPEDGRVRLVAATDRGAKAVRSIVASDGPAGPETLEHLTLDELEGLRLGLAGLVRVVRERGDEIDGTTAEPSAEPDRAPGER</sequence>
<reference evidence="3 4" key="1">
    <citation type="submission" date="2020-08" db="EMBL/GenBank/DDBJ databases">
        <title>A Genomic Blueprint of the Chicken Gut Microbiome.</title>
        <authorList>
            <person name="Gilroy R."/>
            <person name="Ravi A."/>
            <person name="Getino M."/>
            <person name="Pursley I."/>
            <person name="Horton D.L."/>
            <person name="Alikhan N.-F."/>
            <person name="Baker D."/>
            <person name="Gharbi K."/>
            <person name="Hall N."/>
            <person name="Watson M."/>
            <person name="Adriaenssens E.M."/>
            <person name="Foster-Nyarko E."/>
            <person name="Jarju S."/>
            <person name="Secka A."/>
            <person name="Antonio M."/>
            <person name="Oren A."/>
            <person name="Chaudhuri R."/>
            <person name="La Ragione R.M."/>
            <person name="Hildebrand F."/>
            <person name="Pallen M.J."/>
        </authorList>
    </citation>
    <scope>NUCLEOTIDE SEQUENCE [LARGE SCALE GENOMIC DNA]</scope>
    <source>
        <strain evidence="3 4">Sa1BUA8</strain>
    </source>
</reference>
<dbReference type="InterPro" id="IPR036390">
    <property type="entry name" value="WH_DNA-bd_sf"/>
</dbReference>
<protein>
    <submittedName>
        <fullName evidence="3">MarR family transcriptional regulator</fullName>
    </submittedName>
</protein>
<dbReference type="AlphaFoldDB" id="A0A9D5U7J7"/>
<dbReference type="Proteomes" id="UP000822993">
    <property type="component" value="Unassembled WGS sequence"/>
</dbReference>
<dbReference type="Gene3D" id="1.10.10.10">
    <property type="entry name" value="Winged helix-like DNA-binding domain superfamily/Winged helix DNA-binding domain"/>
    <property type="match status" value="1"/>
</dbReference>
<dbReference type="PRINTS" id="PR00598">
    <property type="entry name" value="HTHMARR"/>
</dbReference>
<dbReference type="PROSITE" id="PS50995">
    <property type="entry name" value="HTH_MARR_2"/>
    <property type="match status" value="1"/>
</dbReference>
<feature type="domain" description="HTH marR-type" evidence="2">
    <location>
        <begin position="9"/>
        <end position="145"/>
    </location>
</feature>
<dbReference type="PANTHER" id="PTHR33164:SF99">
    <property type="entry name" value="MARR FAMILY REGULATORY PROTEIN"/>
    <property type="match status" value="1"/>
</dbReference>
<dbReference type="InterPro" id="IPR039422">
    <property type="entry name" value="MarR/SlyA-like"/>
</dbReference>
<accession>A0A9D5U7J7</accession>
<dbReference type="InterPro" id="IPR000835">
    <property type="entry name" value="HTH_MarR-typ"/>
</dbReference>
<evidence type="ECO:0000313" key="3">
    <source>
        <dbReference type="EMBL" id="MBE7699645.1"/>
    </source>
</evidence>
<organism evidence="3 4">
    <name type="scientific">Oerskovia douganii</name>
    <dbReference type="NCBI Taxonomy" id="2762210"/>
    <lineage>
        <taxon>Bacteria</taxon>
        <taxon>Bacillati</taxon>
        <taxon>Actinomycetota</taxon>
        <taxon>Actinomycetes</taxon>
        <taxon>Micrococcales</taxon>
        <taxon>Cellulomonadaceae</taxon>
        <taxon>Oerskovia</taxon>
    </lineage>
</organism>
<dbReference type="GO" id="GO:0003700">
    <property type="term" value="F:DNA-binding transcription factor activity"/>
    <property type="evidence" value="ECO:0007669"/>
    <property type="project" value="InterPro"/>
</dbReference>
<gene>
    <name evidence="3" type="ORF">H9623_04885</name>
</gene>
<keyword evidence="4" id="KW-1185">Reference proteome</keyword>
<dbReference type="GO" id="GO:0006950">
    <property type="term" value="P:response to stress"/>
    <property type="evidence" value="ECO:0007669"/>
    <property type="project" value="TreeGrafter"/>
</dbReference>
<dbReference type="EMBL" id="JACSPN010000004">
    <property type="protein sequence ID" value="MBE7699645.1"/>
    <property type="molecule type" value="Genomic_DNA"/>
</dbReference>
<comment type="caution">
    <text evidence="3">The sequence shown here is derived from an EMBL/GenBank/DDBJ whole genome shotgun (WGS) entry which is preliminary data.</text>
</comment>